<proteinExistence type="predicted"/>
<keyword evidence="1" id="KW-1133">Transmembrane helix</keyword>
<dbReference type="STRING" id="47428.A0A284RDC6"/>
<feature type="transmembrane region" description="Helical" evidence="1">
    <location>
        <begin position="123"/>
        <end position="144"/>
    </location>
</feature>
<dbReference type="AlphaFoldDB" id="A0A284RDC6"/>
<gene>
    <name evidence="2" type="ORF">ARMOST_10077</name>
</gene>
<keyword evidence="1" id="KW-0812">Transmembrane</keyword>
<evidence type="ECO:0000256" key="1">
    <source>
        <dbReference type="SAM" id="Phobius"/>
    </source>
</evidence>
<keyword evidence="3" id="KW-1185">Reference proteome</keyword>
<name>A0A284RDC6_ARMOS</name>
<dbReference type="EMBL" id="FUEG01000007">
    <property type="protein sequence ID" value="SJL06735.1"/>
    <property type="molecule type" value="Genomic_DNA"/>
</dbReference>
<dbReference type="Proteomes" id="UP000219338">
    <property type="component" value="Unassembled WGS sequence"/>
</dbReference>
<accession>A0A284RDC6</accession>
<dbReference type="Gene3D" id="3.60.130.30">
    <property type="match status" value="1"/>
</dbReference>
<dbReference type="OrthoDB" id="3025143at2759"/>
<evidence type="ECO:0000313" key="3">
    <source>
        <dbReference type="Proteomes" id="UP000219338"/>
    </source>
</evidence>
<organism evidence="2 3">
    <name type="scientific">Armillaria ostoyae</name>
    <name type="common">Armillaria root rot fungus</name>
    <dbReference type="NCBI Taxonomy" id="47428"/>
    <lineage>
        <taxon>Eukaryota</taxon>
        <taxon>Fungi</taxon>
        <taxon>Dikarya</taxon>
        <taxon>Basidiomycota</taxon>
        <taxon>Agaricomycotina</taxon>
        <taxon>Agaricomycetes</taxon>
        <taxon>Agaricomycetidae</taxon>
        <taxon>Agaricales</taxon>
        <taxon>Marasmiineae</taxon>
        <taxon>Physalacriaceae</taxon>
        <taxon>Armillaria</taxon>
    </lineage>
</organism>
<evidence type="ECO:0000313" key="2">
    <source>
        <dbReference type="EMBL" id="SJL06735.1"/>
    </source>
</evidence>
<reference evidence="3" key="1">
    <citation type="journal article" date="2017" name="Nat. Ecol. Evol.">
        <title>Genome expansion and lineage-specific genetic innovations in the forest pathogenic fungi Armillaria.</title>
        <authorList>
            <person name="Sipos G."/>
            <person name="Prasanna A.N."/>
            <person name="Walter M.C."/>
            <person name="O'Connor E."/>
            <person name="Balint B."/>
            <person name="Krizsan K."/>
            <person name="Kiss B."/>
            <person name="Hess J."/>
            <person name="Varga T."/>
            <person name="Slot J."/>
            <person name="Riley R."/>
            <person name="Boka B."/>
            <person name="Rigling D."/>
            <person name="Barry K."/>
            <person name="Lee J."/>
            <person name="Mihaltcheva S."/>
            <person name="LaButti K."/>
            <person name="Lipzen A."/>
            <person name="Waldron R."/>
            <person name="Moloney N.M."/>
            <person name="Sperisen C."/>
            <person name="Kredics L."/>
            <person name="Vagvoelgyi C."/>
            <person name="Patrignani A."/>
            <person name="Fitzpatrick D."/>
            <person name="Nagy I."/>
            <person name="Doyle S."/>
            <person name="Anderson J.B."/>
            <person name="Grigoriev I.V."/>
            <person name="Gueldener U."/>
            <person name="Muensterkoetter M."/>
            <person name="Nagy L.G."/>
        </authorList>
    </citation>
    <scope>NUCLEOTIDE SEQUENCE [LARGE SCALE GENOMIC DNA]</scope>
    <source>
        <strain evidence="3">C18/9</strain>
    </source>
</reference>
<sequence>MPPPATSVFEKKPGNVSIASRNSSDRNMALCAVRGLATIPITDCKGRVITVMAGHPADPNWNELQLEATNTLTREVCSGEHWYFLWGGQTVLFDVCMPDTRTDVLKHPQNLHNNPANIRVLDILLNCILFTCLATFLSLVFATWAPDLCHYYAMYLHDLLMHDISLVINWTSCIFAAATFNFGPQTCTFHHTDSANLPFGWCMITALGRFNPQFGGHLVLWDLKLVLDFPPGSTILIPLAILQHSNTTIGRSERHYSFMQSNDVHPK</sequence>
<protein>
    <submittedName>
        <fullName evidence="2">Uncharacterized protein</fullName>
    </submittedName>
</protein>
<keyword evidence="1" id="KW-0472">Membrane</keyword>
<feature type="transmembrane region" description="Helical" evidence="1">
    <location>
        <begin position="164"/>
        <end position="182"/>
    </location>
</feature>